<keyword evidence="1" id="KW-0472">Membrane</keyword>
<feature type="transmembrane region" description="Helical" evidence="1">
    <location>
        <begin position="29"/>
        <end position="51"/>
    </location>
</feature>
<dbReference type="EMBL" id="JAUSXB010000001">
    <property type="protein sequence ID" value="MDQ0676360.1"/>
    <property type="molecule type" value="Genomic_DNA"/>
</dbReference>
<keyword evidence="1" id="KW-0812">Transmembrane</keyword>
<dbReference type="Pfam" id="PF03703">
    <property type="entry name" value="bPH_2"/>
    <property type="match status" value="1"/>
</dbReference>
<reference evidence="3 4" key="1">
    <citation type="submission" date="2023-07" db="EMBL/GenBank/DDBJ databases">
        <title>Comparative genomics of wheat-associated soil bacteria to identify genetic determinants of phenazine resistance.</title>
        <authorList>
            <person name="Mouncey N."/>
        </authorList>
    </citation>
    <scope>NUCLEOTIDE SEQUENCE [LARGE SCALE GENOMIC DNA]</scope>
    <source>
        <strain evidence="3 4">W1I3</strain>
    </source>
</reference>
<organism evidence="3 4">
    <name type="scientific">Pseudarthrobacter siccitolerans</name>
    <dbReference type="NCBI Taxonomy" id="861266"/>
    <lineage>
        <taxon>Bacteria</taxon>
        <taxon>Bacillati</taxon>
        <taxon>Actinomycetota</taxon>
        <taxon>Actinomycetes</taxon>
        <taxon>Micrococcales</taxon>
        <taxon>Micrococcaceae</taxon>
        <taxon>Pseudarthrobacter</taxon>
    </lineage>
</organism>
<evidence type="ECO:0000256" key="1">
    <source>
        <dbReference type="SAM" id="Phobius"/>
    </source>
</evidence>
<protein>
    <submittedName>
        <fullName evidence="3">Membrane protein YdbS with pleckstrin-like domain</fullName>
    </submittedName>
</protein>
<keyword evidence="1" id="KW-1133">Transmembrane helix</keyword>
<dbReference type="Proteomes" id="UP001236806">
    <property type="component" value="Unassembled WGS sequence"/>
</dbReference>
<proteinExistence type="predicted"/>
<evidence type="ECO:0000259" key="2">
    <source>
        <dbReference type="Pfam" id="PF03703"/>
    </source>
</evidence>
<evidence type="ECO:0000313" key="3">
    <source>
        <dbReference type="EMBL" id="MDQ0676360.1"/>
    </source>
</evidence>
<evidence type="ECO:0000313" key="4">
    <source>
        <dbReference type="Proteomes" id="UP001236806"/>
    </source>
</evidence>
<name>A0ABU0PQX8_9MICC</name>
<dbReference type="InterPro" id="IPR005182">
    <property type="entry name" value="YdbS-like_PH"/>
</dbReference>
<feature type="domain" description="YdbS-like PH" evidence="2">
    <location>
        <begin position="93"/>
        <end position="168"/>
    </location>
</feature>
<comment type="caution">
    <text evidence="3">The sequence shown here is derived from an EMBL/GenBank/DDBJ whole genome shotgun (WGS) entry which is preliminary data.</text>
</comment>
<keyword evidence="4" id="KW-1185">Reference proteome</keyword>
<sequence>MLPAKAVMRKNLLPGEQVIVTTRPQPRQLAGAAAAFILAPAVAAFCSAWLIRGGAARAVPALSGRWTPWLVGGCVLAAAAVWLGFCLPRLLRWQGTRYTLTSRRLVARSGMWKRRDQQVNLASVRNLTVHESVLQRLFRSGNISLEAGYQSVVTFPDVPEVARFRDFILDAIEDLPDEPDVQPGGPTDYPAGVLPWEMREGGLDER</sequence>
<gene>
    <name evidence="3" type="ORF">QFZ36_003921</name>
</gene>
<feature type="transmembrane region" description="Helical" evidence="1">
    <location>
        <begin position="66"/>
        <end position="87"/>
    </location>
</feature>
<accession>A0ABU0PQX8</accession>